<feature type="transmembrane region" description="Helical" evidence="2">
    <location>
        <begin position="29"/>
        <end position="46"/>
    </location>
</feature>
<dbReference type="InterPro" id="IPR038765">
    <property type="entry name" value="Papain-like_cys_pep_sf"/>
</dbReference>
<keyword evidence="2" id="KW-0472">Membrane</keyword>
<keyword evidence="2" id="KW-0812">Transmembrane</keyword>
<accession>A0A328U9R2</accession>
<dbReference type="Proteomes" id="UP000249260">
    <property type="component" value="Unassembled WGS sequence"/>
</dbReference>
<feature type="transmembrane region" description="Helical" evidence="2">
    <location>
        <begin position="52"/>
        <end position="74"/>
    </location>
</feature>
<name>A0A328U9R2_9BACL</name>
<gene>
    <name evidence="4" type="ORF">DL346_15610</name>
</gene>
<sequence>MNFRTRWKEVSASMRTFNRAAIQWFSADAYRKLSAIFSALIVYQWIRCLGDYWWEETFTIVNGVLFAAVAANLLIPSKLLSGTVQLVTLVGLNAAYSGYTWVAFEGDKGSAAQWLDWFKMQYSQLTPFIWISLGVWAVFHCIVLLRHKRAYMMIAVGFAILSLAAADSLFTPIHLWDEIAWLVFIGLGWLVASHFSRFKERHPENWAHLLEYPLSLFLPMLLIITLVMGAGLFVPAVKPVLTDPYTAWKEARGESIPNLVGDKAITVAASKSNVTGQSGYSRDDNVLGGGFEFDYTPVMTVTTTKRSYWRGETKALYNGNGWSEAQQEKRENALESLASKQPLKSAGISESTKTETVDQSITMMRKDKFPVLFGAGPISAVISVDGETTPLPKLDWMQDSWELRLPDSDSSDYPKKYDIQSKVPVLDEAALRSGAAVSPSADIDPMYLQVPDTLPERVKTLAQNITSKSETPYDKVNALISYLQLTYKYTNTPDVTKRVSEDFVDSFLFEVREGYCDYFSTSLAVMARTLGIPTRWVKGYSPGSLPVDPELERLRGMTGLEEEEISDAGTYTVRNADAHSWVEVYFNGYGWLPFEPTSGFAYPYALPKDAPEPETQPELAAELDDAPQAAEENGFQSEPWMFWTAASVLAVILGALSFRQLRGQFARYRGGPASINERIVKDTNRLIKYCRKKGLDYNEYETVRETMSRWSGRLSSLQPQFREVQVAFEQAMYSSKAMTREEADRLALTMKHIREHLS</sequence>
<evidence type="ECO:0000256" key="2">
    <source>
        <dbReference type="SAM" id="Phobius"/>
    </source>
</evidence>
<comment type="caution">
    <text evidence="4">The sequence shown here is derived from an EMBL/GenBank/DDBJ whole genome shotgun (WGS) entry which is preliminary data.</text>
</comment>
<dbReference type="Gene3D" id="3.10.620.30">
    <property type="match status" value="1"/>
</dbReference>
<keyword evidence="5" id="KW-1185">Reference proteome</keyword>
<dbReference type="PANTHER" id="PTHR42736:SF1">
    <property type="entry name" value="PROTEIN-GLUTAMINE GAMMA-GLUTAMYLTRANSFERASE"/>
    <property type="match status" value="1"/>
</dbReference>
<proteinExistence type="predicted"/>
<dbReference type="SUPFAM" id="SSF54001">
    <property type="entry name" value="Cysteine proteinases"/>
    <property type="match status" value="1"/>
</dbReference>
<feature type="transmembrane region" description="Helical" evidence="2">
    <location>
        <begin position="124"/>
        <end position="145"/>
    </location>
</feature>
<feature type="transmembrane region" description="Helical" evidence="2">
    <location>
        <begin position="179"/>
        <end position="195"/>
    </location>
</feature>
<evidence type="ECO:0000313" key="4">
    <source>
        <dbReference type="EMBL" id="RAP76766.1"/>
    </source>
</evidence>
<dbReference type="Pfam" id="PF01841">
    <property type="entry name" value="Transglut_core"/>
    <property type="match status" value="1"/>
</dbReference>
<dbReference type="EMBL" id="QLUW01000002">
    <property type="protein sequence ID" value="RAP76766.1"/>
    <property type="molecule type" value="Genomic_DNA"/>
</dbReference>
<dbReference type="SMART" id="SM00460">
    <property type="entry name" value="TGc"/>
    <property type="match status" value="1"/>
</dbReference>
<dbReference type="PANTHER" id="PTHR42736">
    <property type="entry name" value="PROTEIN-GLUTAMINE GAMMA-GLUTAMYLTRANSFERASE"/>
    <property type="match status" value="1"/>
</dbReference>
<feature type="transmembrane region" description="Helical" evidence="2">
    <location>
        <begin position="152"/>
        <end position="173"/>
    </location>
</feature>
<dbReference type="AlphaFoldDB" id="A0A328U9R2"/>
<evidence type="ECO:0000259" key="3">
    <source>
        <dbReference type="SMART" id="SM00460"/>
    </source>
</evidence>
<dbReference type="InterPro" id="IPR052901">
    <property type="entry name" value="Bact_TGase-like"/>
</dbReference>
<dbReference type="Pfam" id="PF11992">
    <property type="entry name" value="TgpA_N"/>
    <property type="match status" value="1"/>
</dbReference>
<evidence type="ECO:0000256" key="1">
    <source>
        <dbReference type="SAM" id="MobiDB-lite"/>
    </source>
</evidence>
<feature type="transmembrane region" description="Helical" evidence="2">
    <location>
        <begin position="216"/>
        <end position="237"/>
    </location>
</feature>
<feature type="transmembrane region" description="Helical" evidence="2">
    <location>
        <begin position="640"/>
        <end position="658"/>
    </location>
</feature>
<evidence type="ECO:0000313" key="5">
    <source>
        <dbReference type="Proteomes" id="UP000249260"/>
    </source>
</evidence>
<feature type="region of interest" description="Disordered" evidence="1">
    <location>
        <begin position="320"/>
        <end position="356"/>
    </location>
</feature>
<feature type="domain" description="Transglutaminase-like" evidence="3">
    <location>
        <begin position="508"/>
        <end position="598"/>
    </location>
</feature>
<feature type="transmembrane region" description="Helical" evidence="2">
    <location>
        <begin position="86"/>
        <end position="104"/>
    </location>
</feature>
<protein>
    <recommendedName>
        <fullName evidence="3">Transglutaminase-like domain-containing protein</fullName>
    </recommendedName>
</protein>
<dbReference type="OrthoDB" id="9804872at2"/>
<dbReference type="InterPro" id="IPR021878">
    <property type="entry name" value="TgpA_N"/>
</dbReference>
<reference evidence="4 5" key="1">
    <citation type="submission" date="2018-06" db="EMBL/GenBank/DDBJ databases">
        <title>Paenibacillus montanisoli sp. nov., isolated from mountain area soil.</title>
        <authorList>
            <person name="Wu M."/>
        </authorList>
    </citation>
    <scope>NUCLEOTIDE SEQUENCE [LARGE SCALE GENOMIC DNA]</scope>
    <source>
        <strain evidence="4 5">RA17</strain>
    </source>
</reference>
<dbReference type="InterPro" id="IPR002931">
    <property type="entry name" value="Transglutaminase-like"/>
</dbReference>
<organism evidence="4 5">
    <name type="scientific">Paenibacillus montanisoli</name>
    <dbReference type="NCBI Taxonomy" id="2081970"/>
    <lineage>
        <taxon>Bacteria</taxon>
        <taxon>Bacillati</taxon>
        <taxon>Bacillota</taxon>
        <taxon>Bacilli</taxon>
        <taxon>Bacillales</taxon>
        <taxon>Paenibacillaceae</taxon>
        <taxon>Paenibacillus</taxon>
    </lineage>
</organism>
<keyword evidence="2" id="KW-1133">Transmembrane helix</keyword>